<dbReference type="EMBL" id="KK198753">
    <property type="protein sequence ID" value="KCW88236.1"/>
    <property type="molecule type" value="Genomic_DNA"/>
</dbReference>
<proteinExistence type="predicted"/>
<evidence type="ECO:0000256" key="1">
    <source>
        <dbReference type="SAM" id="MobiDB-lite"/>
    </source>
</evidence>
<dbReference type="AlphaFoldDB" id="A0A059DCV0"/>
<name>A0A059DCV0_EUCGR</name>
<reference evidence="2" key="1">
    <citation type="submission" date="2013-07" db="EMBL/GenBank/DDBJ databases">
        <title>The genome of Eucalyptus grandis.</title>
        <authorList>
            <person name="Schmutz J."/>
            <person name="Hayes R."/>
            <person name="Myburg A."/>
            <person name="Tuskan G."/>
            <person name="Grattapaglia D."/>
            <person name="Rokhsar D.S."/>
        </authorList>
    </citation>
    <scope>NUCLEOTIDE SEQUENCE</scope>
    <source>
        <tissue evidence="2">Leaf extractions</tissue>
    </source>
</reference>
<gene>
    <name evidence="2" type="ORF">EUGRSUZ_A00627</name>
</gene>
<accession>A0A059DCV0</accession>
<dbReference type="Gramene" id="KCW88236">
    <property type="protein sequence ID" value="KCW88236"/>
    <property type="gene ID" value="EUGRSUZ_A00627"/>
</dbReference>
<dbReference type="InParanoid" id="A0A059DCV0"/>
<sequence length="78" mass="8988">MFLHLEKKSLASSEESSCRAEQKLKYPYCQVSRKPTKEGQPETKTELAKLANGMQTQEHVLKIKAKSKHSKILQTKWD</sequence>
<organism evidence="2">
    <name type="scientific">Eucalyptus grandis</name>
    <name type="common">Flooded gum</name>
    <dbReference type="NCBI Taxonomy" id="71139"/>
    <lineage>
        <taxon>Eukaryota</taxon>
        <taxon>Viridiplantae</taxon>
        <taxon>Streptophyta</taxon>
        <taxon>Embryophyta</taxon>
        <taxon>Tracheophyta</taxon>
        <taxon>Spermatophyta</taxon>
        <taxon>Magnoliopsida</taxon>
        <taxon>eudicotyledons</taxon>
        <taxon>Gunneridae</taxon>
        <taxon>Pentapetalae</taxon>
        <taxon>rosids</taxon>
        <taxon>malvids</taxon>
        <taxon>Myrtales</taxon>
        <taxon>Myrtaceae</taxon>
        <taxon>Myrtoideae</taxon>
        <taxon>Eucalypteae</taxon>
        <taxon>Eucalyptus</taxon>
    </lineage>
</organism>
<evidence type="ECO:0000313" key="2">
    <source>
        <dbReference type="EMBL" id="KCW88236.1"/>
    </source>
</evidence>
<protein>
    <submittedName>
        <fullName evidence="2">Uncharacterized protein</fullName>
    </submittedName>
</protein>
<feature type="region of interest" description="Disordered" evidence="1">
    <location>
        <begin position="1"/>
        <end position="21"/>
    </location>
</feature>